<dbReference type="PIRSF" id="PIRSF028934">
    <property type="entry name" value="Cyclin_CG14939"/>
    <property type="match status" value="1"/>
</dbReference>
<dbReference type="InterPro" id="IPR012399">
    <property type="entry name" value="Cyclin_Y"/>
</dbReference>
<accession>A0A2G8L6V0</accession>
<dbReference type="Gene3D" id="1.10.472.10">
    <property type="entry name" value="Cyclin-like"/>
    <property type="match status" value="1"/>
</dbReference>
<dbReference type="EMBL" id="MRZV01000192">
    <property type="protein sequence ID" value="PIK55997.1"/>
    <property type="molecule type" value="Genomic_DNA"/>
</dbReference>
<keyword evidence="2 3" id="KW-0195">Cyclin</keyword>
<dbReference type="AlphaFoldDB" id="A0A2G8L6V0"/>
<comment type="caution">
    <text evidence="6">The sequence shown here is derived from an EMBL/GenBank/DDBJ whole genome shotgun (WGS) entry which is preliminary data.</text>
</comment>
<sequence>MVCCKIQHFAPKKLLVLSTRLTRSVKNYGEQAWLLLPPLCETPQRRKGGGKTSSTNHHSSSHTHQSLAFHCHAVQEEDALDISPDLPHIGDREYFEEGDPTVQPASGTIFLTKSEIEDARRHRKSNHVVDQRQKPTTVRRSNTCSSIYVDDSSISQPNLKTTIKCVSLAVYYHIKNRTMSRAMEIFDEKKYPLTKSTVSDDYNHHNPDHKQIYKFIRMLFNAAQLTSECAIVMLVYLERLLINAEIDIMPGNWKRIVLGAILLSSKVWDDQAVWNVDYCQILRDLTVEDMNEMERQFLEILDFNINVPSSVYAKYYFDLRVLADAYELSIPAEPLSRQRAKKLEAFSKDMESNSSSAINAKSLRRAQSDMILSVFPKFDAAIIS</sequence>
<dbReference type="InterPro" id="IPR013763">
    <property type="entry name" value="Cyclin-like_dom"/>
</dbReference>
<feature type="compositionally biased region" description="Low complexity" evidence="4">
    <location>
        <begin position="52"/>
        <end position="66"/>
    </location>
</feature>
<dbReference type="STRING" id="307972.A0A2G8L6V0"/>
<reference evidence="6 7" key="1">
    <citation type="journal article" date="2017" name="PLoS Biol.">
        <title>The sea cucumber genome provides insights into morphological evolution and visceral regeneration.</title>
        <authorList>
            <person name="Zhang X."/>
            <person name="Sun L."/>
            <person name="Yuan J."/>
            <person name="Sun Y."/>
            <person name="Gao Y."/>
            <person name="Zhang L."/>
            <person name="Li S."/>
            <person name="Dai H."/>
            <person name="Hamel J.F."/>
            <person name="Liu C."/>
            <person name="Yu Y."/>
            <person name="Liu S."/>
            <person name="Lin W."/>
            <person name="Guo K."/>
            <person name="Jin S."/>
            <person name="Xu P."/>
            <person name="Storey K.B."/>
            <person name="Huan P."/>
            <person name="Zhang T."/>
            <person name="Zhou Y."/>
            <person name="Zhang J."/>
            <person name="Lin C."/>
            <person name="Li X."/>
            <person name="Xing L."/>
            <person name="Huo D."/>
            <person name="Sun M."/>
            <person name="Wang L."/>
            <person name="Mercier A."/>
            <person name="Li F."/>
            <person name="Yang H."/>
            <person name="Xiang J."/>
        </authorList>
    </citation>
    <scope>NUCLEOTIDE SEQUENCE [LARGE SCALE GENOMIC DNA]</scope>
    <source>
        <strain evidence="6">Shaxun</strain>
        <tissue evidence="6">Muscle</tissue>
    </source>
</reference>
<feature type="region of interest" description="Disordered" evidence="4">
    <location>
        <begin position="44"/>
        <end position="66"/>
    </location>
</feature>
<evidence type="ECO:0000256" key="2">
    <source>
        <dbReference type="ARBA" id="ARBA00023127"/>
    </source>
</evidence>
<dbReference type="OrthoDB" id="10250320at2759"/>
<dbReference type="Proteomes" id="UP000230750">
    <property type="component" value="Unassembled WGS sequence"/>
</dbReference>
<keyword evidence="7" id="KW-1185">Reference proteome</keyword>
<dbReference type="InterPro" id="IPR006671">
    <property type="entry name" value="Cyclin_N"/>
</dbReference>
<dbReference type="Pfam" id="PF00134">
    <property type="entry name" value="Cyclin_N"/>
    <property type="match status" value="1"/>
</dbReference>
<evidence type="ECO:0000259" key="5">
    <source>
        <dbReference type="SMART" id="SM00385"/>
    </source>
</evidence>
<evidence type="ECO:0000313" key="6">
    <source>
        <dbReference type="EMBL" id="PIK55997.1"/>
    </source>
</evidence>
<evidence type="ECO:0000313" key="7">
    <source>
        <dbReference type="Proteomes" id="UP000230750"/>
    </source>
</evidence>
<name>A0A2G8L6V0_STIJA</name>
<dbReference type="CDD" id="cd20540">
    <property type="entry name" value="CYCLIN_CCNY_like"/>
    <property type="match status" value="1"/>
</dbReference>
<dbReference type="PANTHER" id="PTHR14248">
    <property type="entry name" value="CYCLIN Y, ISOFORM A"/>
    <property type="match status" value="1"/>
</dbReference>
<protein>
    <submittedName>
        <fullName evidence="6">Putative cyclin-Y</fullName>
    </submittedName>
</protein>
<gene>
    <name evidence="6" type="ORF">BSL78_07090</name>
</gene>
<proteinExistence type="inferred from homology"/>
<dbReference type="SMART" id="SM00385">
    <property type="entry name" value="CYCLIN"/>
    <property type="match status" value="1"/>
</dbReference>
<evidence type="ECO:0000256" key="4">
    <source>
        <dbReference type="SAM" id="MobiDB-lite"/>
    </source>
</evidence>
<evidence type="ECO:0000256" key="3">
    <source>
        <dbReference type="RuleBase" id="RU000383"/>
    </source>
</evidence>
<dbReference type="InterPro" id="IPR036915">
    <property type="entry name" value="Cyclin-like_sf"/>
</dbReference>
<dbReference type="SUPFAM" id="SSF47954">
    <property type="entry name" value="Cyclin-like"/>
    <property type="match status" value="1"/>
</dbReference>
<evidence type="ECO:0000256" key="1">
    <source>
        <dbReference type="ARBA" id="ARBA00005463"/>
    </source>
</evidence>
<feature type="domain" description="Cyclin-like" evidence="5">
    <location>
        <begin position="214"/>
        <end position="299"/>
    </location>
</feature>
<comment type="similarity">
    <text evidence="1">Belongs to the cyclin family. Cyclin Y subfamily.</text>
</comment>
<dbReference type="GO" id="GO:0019901">
    <property type="term" value="F:protein kinase binding"/>
    <property type="evidence" value="ECO:0007669"/>
    <property type="project" value="InterPro"/>
</dbReference>
<dbReference type="FunFam" id="1.10.472.10:FF:000011">
    <property type="entry name" value="Cyclin-Y isoform 1"/>
    <property type="match status" value="1"/>
</dbReference>
<organism evidence="6 7">
    <name type="scientific">Stichopus japonicus</name>
    <name type="common">Sea cucumber</name>
    <dbReference type="NCBI Taxonomy" id="307972"/>
    <lineage>
        <taxon>Eukaryota</taxon>
        <taxon>Metazoa</taxon>
        <taxon>Echinodermata</taxon>
        <taxon>Eleutherozoa</taxon>
        <taxon>Echinozoa</taxon>
        <taxon>Holothuroidea</taxon>
        <taxon>Aspidochirotacea</taxon>
        <taxon>Aspidochirotida</taxon>
        <taxon>Stichopodidae</taxon>
        <taxon>Apostichopus</taxon>
    </lineage>
</organism>